<feature type="chain" id="PRO_5046818279" evidence="1">
    <location>
        <begin position="29"/>
        <end position="189"/>
    </location>
</feature>
<comment type="caution">
    <text evidence="2">The sequence shown here is derived from an EMBL/GenBank/DDBJ whole genome shotgun (WGS) entry which is preliminary data.</text>
</comment>
<proteinExistence type="predicted"/>
<evidence type="ECO:0000256" key="1">
    <source>
        <dbReference type="SAM" id="SignalP"/>
    </source>
</evidence>
<keyword evidence="1" id="KW-0732">Signal</keyword>
<dbReference type="Proteomes" id="UP000632063">
    <property type="component" value="Unassembled WGS sequence"/>
</dbReference>
<sequence length="189" mass="19693">MTAGIIRWFRLAGSLLTVCAVLPAAALAEPATLTAPAPSAELAGSYDQLETAWTASPLAFTAAGFAEGPARGYGKYTPRESAVFAPGETMTVYVQPVGYGFNKTGSGYDYAMDASYRLITPSGQVLAAENKFAALAGSSRAEDRQAFTSLNFTFEGLPEGSYTLETTFADAIGGKTGVISLSFEVKAAK</sequence>
<dbReference type="RefSeq" id="WP_192149084.1">
    <property type="nucleotide sequence ID" value="NZ_JACYXI010000010.1"/>
</dbReference>
<reference evidence="3" key="1">
    <citation type="submission" date="2020-09" db="EMBL/GenBank/DDBJ databases">
        <title>The genome sequence of strain Labrenzia suaedae 4C16A.</title>
        <authorList>
            <person name="Liu Y."/>
        </authorList>
    </citation>
    <scope>NUCLEOTIDE SEQUENCE [LARGE SCALE GENOMIC DNA]</scope>
    <source>
        <strain evidence="3">4C16A</strain>
    </source>
</reference>
<evidence type="ECO:0000313" key="2">
    <source>
        <dbReference type="EMBL" id="MBD8892956.1"/>
    </source>
</evidence>
<evidence type="ECO:0000313" key="3">
    <source>
        <dbReference type="Proteomes" id="UP000632063"/>
    </source>
</evidence>
<organism evidence="2 3">
    <name type="scientific">Roseibium litorale</name>
    <dbReference type="NCBI Taxonomy" id="2803841"/>
    <lineage>
        <taxon>Bacteria</taxon>
        <taxon>Pseudomonadati</taxon>
        <taxon>Pseudomonadota</taxon>
        <taxon>Alphaproteobacteria</taxon>
        <taxon>Hyphomicrobiales</taxon>
        <taxon>Stappiaceae</taxon>
        <taxon>Roseibium</taxon>
    </lineage>
</organism>
<feature type="signal peptide" evidence="1">
    <location>
        <begin position="1"/>
        <end position="28"/>
    </location>
</feature>
<dbReference type="EMBL" id="JACYXI010000010">
    <property type="protein sequence ID" value="MBD8892956.1"/>
    <property type="molecule type" value="Genomic_DNA"/>
</dbReference>
<reference evidence="2 3" key="2">
    <citation type="journal article" date="2021" name="Int. J. Syst. Evol. Microbiol.">
        <title>Roseibium litorale sp. nov., isolated from a tidal flat sediment and proposal for the reclassification of Labrenzia polysiphoniae as Roseibium polysiphoniae comb. nov.</title>
        <authorList>
            <person name="Liu Y."/>
            <person name="Pei T."/>
            <person name="Du J."/>
            <person name="Chao M."/>
            <person name="Deng M.R."/>
            <person name="Zhu H."/>
        </authorList>
    </citation>
    <scope>NUCLEOTIDE SEQUENCE [LARGE SCALE GENOMIC DNA]</scope>
    <source>
        <strain evidence="2 3">4C16A</strain>
    </source>
</reference>
<accession>A0ABR9CQ19</accession>
<protein>
    <submittedName>
        <fullName evidence="2">Uncharacterized protein</fullName>
    </submittedName>
</protein>
<gene>
    <name evidence="2" type="ORF">IG616_15550</name>
</gene>
<name>A0ABR9CQ19_9HYPH</name>
<keyword evidence="3" id="KW-1185">Reference proteome</keyword>